<evidence type="ECO:0000313" key="4">
    <source>
        <dbReference type="EnsemblMetazoa" id="CapteP206441"/>
    </source>
</evidence>
<protein>
    <recommendedName>
        <fullName evidence="2">BTB domain-containing protein</fullName>
    </recommendedName>
</protein>
<dbReference type="FunCoup" id="R7T9B0">
    <property type="interactions" value="14"/>
</dbReference>
<dbReference type="PANTHER" id="PTHR45632:SF17">
    <property type="entry name" value="KELCH-LIKE PROTEIN 31"/>
    <property type="match status" value="1"/>
</dbReference>
<dbReference type="EnsemblMetazoa" id="CapteT206441">
    <property type="protein sequence ID" value="CapteP206441"/>
    <property type="gene ID" value="CapteG206441"/>
</dbReference>
<dbReference type="OMA" id="MAYWIDY"/>
<evidence type="ECO:0000313" key="3">
    <source>
        <dbReference type="EMBL" id="ELT87995.1"/>
    </source>
</evidence>
<keyword evidence="5" id="KW-1185">Reference proteome</keyword>
<dbReference type="HOGENOM" id="CLU_837435_0_0_1"/>
<feature type="domain" description="BTB" evidence="2">
    <location>
        <begin position="84"/>
        <end position="150"/>
    </location>
</feature>
<dbReference type="InterPro" id="IPR011705">
    <property type="entry name" value="BACK"/>
</dbReference>
<reference evidence="3 5" key="2">
    <citation type="journal article" date="2013" name="Nature">
        <title>Insights into bilaterian evolution from three spiralian genomes.</title>
        <authorList>
            <person name="Simakov O."/>
            <person name="Marletaz F."/>
            <person name="Cho S.J."/>
            <person name="Edsinger-Gonzales E."/>
            <person name="Havlak P."/>
            <person name="Hellsten U."/>
            <person name="Kuo D.H."/>
            <person name="Larsson T."/>
            <person name="Lv J."/>
            <person name="Arendt D."/>
            <person name="Savage R."/>
            <person name="Osoegawa K."/>
            <person name="de Jong P."/>
            <person name="Grimwood J."/>
            <person name="Chapman J.A."/>
            <person name="Shapiro H."/>
            <person name="Aerts A."/>
            <person name="Otillar R.P."/>
            <person name="Terry A.Y."/>
            <person name="Boore J.L."/>
            <person name="Grigoriev I.V."/>
            <person name="Lindberg D.R."/>
            <person name="Seaver E.C."/>
            <person name="Weisblat D.A."/>
            <person name="Putnam N.H."/>
            <person name="Rokhsar D.S."/>
        </authorList>
    </citation>
    <scope>NUCLEOTIDE SEQUENCE</scope>
    <source>
        <strain evidence="3 5">I ESC-2004</strain>
    </source>
</reference>
<evidence type="ECO:0000256" key="1">
    <source>
        <dbReference type="SAM" id="MobiDB-lite"/>
    </source>
</evidence>
<sequence length="332" mass="37548">MQSTEDLNHETSKPATQGKEKKAGVLEVEYDPPGDIIIRHMNTDEILSSLTCKPESGATWRETSDKPHKIQNYLTNCWLQQNSCDVVLAMGDGEMQVHKAVFAAHSLGLAKDFLKFSPKKQLVIHLADYAPCHIFDLTEFLYTGALELTPKNAGWLYKCSDELGIVSLFQKSRDFLRSYNNMSAVTILNACDAAGLLDMRRDVMSYISNHFHETTPSADFVNVSLGTLIELLSMDGLILRSEMAVFCAVVRWVDQTRDQRMVHAHDLLKCVRFRLLDPELLARGVERITWIFEDSKCQALLGDAYKFHSLKACGSRLIDTFPPLIYRQKSPK</sequence>
<dbReference type="CDD" id="cd18186">
    <property type="entry name" value="BTB_POZ_ZBTB_KLHL-like"/>
    <property type="match status" value="1"/>
</dbReference>
<dbReference type="EMBL" id="AMQN01003513">
    <property type="status" value="NOT_ANNOTATED_CDS"/>
    <property type="molecule type" value="Genomic_DNA"/>
</dbReference>
<gene>
    <name evidence="3" type="ORF">CAPTEDRAFT_206441</name>
</gene>
<dbReference type="Gene3D" id="3.30.710.10">
    <property type="entry name" value="Potassium Channel Kv1.1, Chain A"/>
    <property type="match status" value="1"/>
</dbReference>
<dbReference type="SMART" id="SM00875">
    <property type="entry name" value="BACK"/>
    <property type="match status" value="1"/>
</dbReference>
<dbReference type="PANTHER" id="PTHR45632">
    <property type="entry name" value="LD33804P"/>
    <property type="match status" value="1"/>
</dbReference>
<reference evidence="4" key="3">
    <citation type="submission" date="2015-06" db="UniProtKB">
        <authorList>
            <consortium name="EnsemblMetazoa"/>
        </authorList>
    </citation>
    <scope>IDENTIFICATION</scope>
</reference>
<dbReference type="Pfam" id="PF00651">
    <property type="entry name" value="BTB"/>
    <property type="match status" value="1"/>
</dbReference>
<dbReference type="InterPro" id="IPR011333">
    <property type="entry name" value="SKP1/BTB/POZ_sf"/>
</dbReference>
<accession>R7T9B0</accession>
<proteinExistence type="predicted"/>
<evidence type="ECO:0000259" key="2">
    <source>
        <dbReference type="PROSITE" id="PS50097"/>
    </source>
</evidence>
<dbReference type="AlphaFoldDB" id="R7T9B0"/>
<dbReference type="PROSITE" id="PS50097">
    <property type="entry name" value="BTB"/>
    <property type="match status" value="1"/>
</dbReference>
<feature type="region of interest" description="Disordered" evidence="1">
    <location>
        <begin position="1"/>
        <end position="24"/>
    </location>
</feature>
<dbReference type="Proteomes" id="UP000014760">
    <property type="component" value="Unassembled WGS sequence"/>
</dbReference>
<dbReference type="SUPFAM" id="SSF54695">
    <property type="entry name" value="POZ domain"/>
    <property type="match status" value="1"/>
</dbReference>
<dbReference type="Pfam" id="PF07707">
    <property type="entry name" value="BACK"/>
    <property type="match status" value="1"/>
</dbReference>
<organism evidence="3">
    <name type="scientific">Capitella teleta</name>
    <name type="common">Polychaete worm</name>
    <dbReference type="NCBI Taxonomy" id="283909"/>
    <lineage>
        <taxon>Eukaryota</taxon>
        <taxon>Metazoa</taxon>
        <taxon>Spiralia</taxon>
        <taxon>Lophotrochozoa</taxon>
        <taxon>Annelida</taxon>
        <taxon>Polychaeta</taxon>
        <taxon>Sedentaria</taxon>
        <taxon>Scolecida</taxon>
        <taxon>Capitellidae</taxon>
        <taxon>Capitella</taxon>
    </lineage>
</organism>
<dbReference type="InterPro" id="IPR000210">
    <property type="entry name" value="BTB/POZ_dom"/>
</dbReference>
<evidence type="ECO:0000313" key="5">
    <source>
        <dbReference type="Proteomes" id="UP000014760"/>
    </source>
</evidence>
<dbReference type="EMBL" id="KB312025">
    <property type="protein sequence ID" value="ELT87995.1"/>
    <property type="molecule type" value="Genomic_DNA"/>
</dbReference>
<name>R7T9B0_CAPTE</name>
<reference evidence="5" key="1">
    <citation type="submission" date="2012-12" db="EMBL/GenBank/DDBJ databases">
        <authorList>
            <person name="Hellsten U."/>
            <person name="Grimwood J."/>
            <person name="Chapman J.A."/>
            <person name="Shapiro H."/>
            <person name="Aerts A."/>
            <person name="Otillar R.P."/>
            <person name="Terry A.Y."/>
            <person name="Boore J.L."/>
            <person name="Simakov O."/>
            <person name="Marletaz F."/>
            <person name="Cho S.-J."/>
            <person name="Edsinger-Gonzales E."/>
            <person name="Havlak P."/>
            <person name="Kuo D.-H."/>
            <person name="Larsson T."/>
            <person name="Lv J."/>
            <person name="Arendt D."/>
            <person name="Savage R."/>
            <person name="Osoegawa K."/>
            <person name="de Jong P."/>
            <person name="Lindberg D.R."/>
            <person name="Seaver E.C."/>
            <person name="Weisblat D.A."/>
            <person name="Putnam N.H."/>
            <person name="Grigoriev I.V."/>
            <person name="Rokhsar D.S."/>
        </authorList>
    </citation>
    <scope>NUCLEOTIDE SEQUENCE</scope>
    <source>
        <strain evidence="5">I ESC-2004</strain>
    </source>
</reference>
<dbReference type="OrthoDB" id="6350321at2759"/>
<dbReference type="SMART" id="SM00225">
    <property type="entry name" value="BTB"/>
    <property type="match status" value="1"/>
</dbReference>
<dbReference type="Gene3D" id="1.25.40.420">
    <property type="match status" value="1"/>
</dbReference>
<dbReference type="STRING" id="283909.R7T9B0"/>